<accession>A0A495VUZ1</accession>
<dbReference type="InterPro" id="IPR032466">
    <property type="entry name" value="Metal_Hydrolase"/>
</dbReference>
<evidence type="ECO:0000313" key="3">
    <source>
        <dbReference type="Proteomes" id="UP000282084"/>
    </source>
</evidence>
<proteinExistence type="predicted"/>
<dbReference type="PANTHER" id="PTHR22642:SF2">
    <property type="entry name" value="PROTEIN LONG AFTER FAR-RED 3"/>
    <property type="match status" value="1"/>
</dbReference>
<sequence length="522" mass="55275">MKLVGGRFLTLDATRPAASTAGVWGGRVVGLDDVADLPARQVVDLGGAVVLPGFVDAHNHLAWAGRASRTTDVTGCATVAQVLDRLREAERAKWLEVAGYDHRVLDRPLTARDLDAVGPRVYVQDLSGHACVVSSDVVGLLPDAVLRDVERDDEGVPTGFLAEGAQSAVRALMLPYSLADIASDVRLGAEQCLREGVVFAAEAGVGTGLIGSSPLEVAAYQREPLPIRVQLMVSAGELREVRAHETDGVRRALPLGLRTGLGDDWLSIGALKLWTDGGMIARTAALTEPYLGVGGVGQWQDDPEVMRAAILDGHAAGWQLAVHAIGDRAVDFALDALAEARRAVPRPDARHRVEHCGLVRPDQLDRIAALGVTPVVQPTFLWAYGDDYSAIMGPDRAPWLYRGRAFLDRGVVVAGSSDRPVADGNPLRAIQFMVERRSRSGLPVGPDEAVGVLEAITAYTLGAAYACRREGSLGSITPGKLADFVVLDDDPRTCEVSAIGDIGVLATVVGGEFRHDPAGFTG</sequence>
<dbReference type="Gene3D" id="2.30.40.10">
    <property type="entry name" value="Urease, subunit C, domain 1"/>
    <property type="match status" value="1"/>
</dbReference>
<organism evidence="2 3">
    <name type="scientific">Saccharothrix australiensis</name>
    <dbReference type="NCBI Taxonomy" id="2072"/>
    <lineage>
        <taxon>Bacteria</taxon>
        <taxon>Bacillati</taxon>
        <taxon>Actinomycetota</taxon>
        <taxon>Actinomycetes</taxon>
        <taxon>Pseudonocardiales</taxon>
        <taxon>Pseudonocardiaceae</taxon>
        <taxon>Saccharothrix</taxon>
    </lineage>
</organism>
<dbReference type="EMBL" id="RBXO01000001">
    <property type="protein sequence ID" value="RKT52994.1"/>
    <property type="molecule type" value="Genomic_DNA"/>
</dbReference>
<dbReference type="Proteomes" id="UP000282084">
    <property type="component" value="Unassembled WGS sequence"/>
</dbReference>
<feature type="domain" description="Amidohydrolase 3" evidence="1">
    <location>
        <begin position="41"/>
        <end position="513"/>
    </location>
</feature>
<reference evidence="2 3" key="1">
    <citation type="submission" date="2018-10" db="EMBL/GenBank/DDBJ databases">
        <title>Sequencing the genomes of 1000 actinobacteria strains.</title>
        <authorList>
            <person name="Klenk H.-P."/>
        </authorList>
    </citation>
    <scope>NUCLEOTIDE SEQUENCE [LARGE SCALE GENOMIC DNA]</scope>
    <source>
        <strain evidence="2 3">DSM 43800</strain>
    </source>
</reference>
<evidence type="ECO:0000313" key="2">
    <source>
        <dbReference type="EMBL" id="RKT52994.1"/>
    </source>
</evidence>
<name>A0A495VUZ1_9PSEU</name>
<evidence type="ECO:0000259" key="1">
    <source>
        <dbReference type="Pfam" id="PF07969"/>
    </source>
</evidence>
<dbReference type="CDD" id="cd01300">
    <property type="entry name" value="YtcJ_like"/>
    <property type="match status" value="1"/>
</dbReference>
<dbReference type="Gene3D" id="3.20.20.140">
    <property type="entry name" value="Metal-dependent hydrolases"/>
    <property type="match status" value="1"/>
</dbReference>
<dbReference type="InterPro" id="IPR033932">
    <property type="entry name" value="YtcJ-like"/>
</dbReference>
<dbReference type="InterPro" id="IPR011059">
    <property type="entry name" value="Metal-dep_hydrolase_composite"/>
</dbReference>
<gene>
    <name evidence="2" type="ORF">C8E97_1537</name>
</gene>
<dbReference type="PANTHER" id="PTHR22642">
    <property type="entry name" value="IMIDAZOLONEPROPIONASE"/>
    <property type="match status" value="1"/>
</dbReference>
<dbReference type="Gene3D" id="3.10.310.70">
    <property type="match status" value="1"/>
</dbReference>
<keyword evidence="3" id="KW-1185">Reference proteome</keyword>
<dbReference type="SUPFAM" id="SSF51338">
    <property type="entry name" value="Composite domain of metallo-dependent hydrolases"/>
    <property type="match status" value="1"/>
</dbReference>
<dbReference type="AlphaFoldDB" id="A0A495VUZ1"/>
<dbReference type="GO" id="GO:0016810">
    <property type="term" value="F:hydrolase activity, acting on carbon-nitrogen (but not peptide) bonds"/>
    <property type="evidence" value="ECO:0007669"/>
    <property type="project" value="InterPro"/>
</dbReference>
<comment type="caution">
    <text evidence="2">The sequence shown here is derived from an EMBL/GenBank/DDBJ whole genome shotgun (WGS) entry which is preliminary data.</text>
</comment>
<dbReference type="SUPFAM" id="SSF51556">
    <property type="entry name" value="Metallo-dependent hydrolases"/>
    <property type="match status" value="1"/>
</dbReference>
<dbReference type="Pfam" id="PF07969">
    <property type="entry name" value="Amidohydro_3"/>
    <property type="match status" value="1"/>
</dbReference>
<protein>
    <recommendedName>
        <fullName evidence="1">Amidohydrolase 3 domain-containing protein</fullName>
    </recommendedName>
</protein>
<dbReference type="InterPro" id="IPR013108">
    <property type="entry name" value="Amidohydro_3"/>
</dbReference>